<keyword evidence="18" id="KW-1185">Reference proteome</keyword>
<dbReference type="HOGENOM" id="CLU_009583_2_5_11"/>
<evidence type="ECO:0000256" key="4">
    <source>
        <dbReference type="ARBA" id="ARBA00022676"/>
    </source>
</evidence>
<dbReference type="Gene3D" id="3.40.50.2000">
    <property type="entry name" value="Glycogen Phosphorylase B"/>
    <property type="match status" value="2"/>
</dbReference>
<reference evidence="17 18" key="1">
    <citation type="submission" date="2012-01" db="EMBL/GenBank/DDBJ databases">
        <title>Improved High-Quality Draft sequence of Saccharomonospora xinjiangensis XJ-54.</title>
        <authorList>
            <consortium name="US DOE Joint Genome Institute"/>
            <person name="Lucas S."/>
            <person name="Han J."/>
            <person name="Lapidus A."/>
            <person name="Cheng J.-F."/>
            <person name="Goodwin L."/>
            <person name="Pitluck S."/>
            <person name="Peters L."/>
            <person name="Mikhailova N."/>
            <person name="Teshima H."/>
            <person name="Detter J.C."/>
            <person name="Han C."/>
            <person name="Tapia R."/>
            <person name="Land M."/>
            <person name="Hauser L."/>
            <person name="Kyrpides N."/>
            <person name="Ivanova N."/>
            <person name="Pagani I."/>
            <person name="Brambilla E.-M."/>
            <person name="Klenk H.-P."/>
            <person name="Woyke T."/>
        </authorList>
    </citation>
    <scope>NUCLEOTIDE SEQUENCE [LARGE SCALE GENOMIC DNA]</scope>
    <source>
        <strain evidence="17 18">XJ-54</strain>
    </source>
</reference>
<dbReference type="FunFam" id="3.40.50.2000:FF:000115">
    <property type="entry name" value="Alpha-(1-6)-phosphatidylinositol monomannoside mannosyltransferase"/>
    <property type="match status" value="1"/>
</dbReference>
<keyword evidence="4" id="KW-0328">Glycosyltransferase</keyword>
<feature type="domain" description="Glycosyltransferase subfamily 4-like N-terminal" evidence="16">
    <location>
        <begin position="15"/>
        <end position="174"/>
    </location>
</feature>
<evidence type="ECO:0000256" key="12">
    <source>
        <dbReference type="ARBA" id="ARBA00076875"/>
    </source>
</evidence>
<evidence type="ECO:0000256" key="9">
    <source>
        <dbReference type="ARBA" id="ARBA00060651"/>
    </source>
</evidence>
<dbReference type="InterPro" id="IPR050194">
    <property type="entry name" value="Glycosyltransferase_grp1"/>
</dbReference>
<evidence type="ECO:0000256" key="6">
    <source>
        <dbReference type="ARBA" id="ARBA00023098"/>
    </source>
</evidence>
<dbReference type="SUPFAM" id="SSF53756">
    <property type="entry name" value="UDP-Glycosyltransferase/glycogen phosphorylase"/>
    <property type="match status" value="1"/>
</dbReference>
<evidence type="ECO:0000256" key="11">
    <source>
        <dbReference type="ARBA" id="ARBA00075163"/>
    </source>
</evidence>
<dbReference type="AlphaFoldDB" id="I0UZ50"/>
<comment type="pathway">
    <text evidence="1">Lipid metabolism.</text>
</comment>
<evidence type="ECO:0000256" key="7">
    <source>
        <dbReference type="ARBA" id="ARBA00051960"/>
    </source>
</evidence>
<dbReference type="CDD" id="cd03801">
    <property type="entry name" value="GT4_PimA-like"/>
    <property type="match status" value="1"/>
</dbReference>
<keyword evidence="3" id="KW-0444">Lipid biosynthesis</keyword>
<dbReference type="PANTHER" id="PTHR45947:SF3">
    <property type="entry name" value="SULFOQUINOVOSYL TRANSFERASE SQD2"/>
    <property type="match status" value="1"/>
</dbReference>
<comment type="similarity">
    <text evidence="2">Belongs to the glycosyltransferase group 1 family. Glycosyltransferase 4 subfamily.</text>
</comment>
<dbReference type="eggNOG" id="COG0438">
    <property type="taxonomic scope" value="Bacteria"/>
</dbReference>
<dbReference type="RefSeq" id="WP_006237267.1">
    <property type="nucleotide sequence ID" value="NZ_JH636049.1"/>
</dbReference>
<evidence type="ECO:0000259" key="15">
    <source>
        <dbReference type="Pfam" id="PF00534"/>
    </source>
</evidence>
<name>I0UZ50_9PSEU</name>
<protein>
    <recommendedName>
        <fullName evidence="10">phosphatidyl-myo-inositol dimannoside synthase</fullName>
        <ecNumber evidence="10">2.4.1.346</ecNumber>
    </recommendedName>
    <alternativeName>
        <fullName evidence="11">Alpha-D-mannose-alpha-(1-6)-phosphatidylmyo-inositol-mannosyltransferase</fullName>
    </alternativeName>
    <alternativeName>
        <fullName evidence="14">Alpha-mannosyltransferase</fullName>
    </alternativeName>
    <alternativeName>
        <fullName evidence="13">Guanosine diphosphomannose-phosphatidyl-inositol alpha-mannosyltransferase</fullName>
    </alternativeName>
    <alternativeName>
        <fullName evidence="12">Phosphatidylinositol alpha-mannosyltransferase</fullName>
    </alternativeName>
</protein>
<comment type="pathway">
    <text evidence="9">Phospholipid metabolism; phosphatidylinositol metabolism.</text>
</comment>
<dbReference type="OrthoDB" id="9808602at2"/>
<feature type="domain" description="Glycosyl transferase family 1" evidence="15">
    <location>
        <begin position="184"/>
        <end position="358"/>
    </location>
</feature>
<dbReference type="GO" id="GO:0043750">
    <property type="term" value="F:phosphatidylinositol alpha-mannosyltransferase activity"/>
    <property type="evidence" value="ECO:0007669"/>
    <property type="project" value="UniProtKB-ARBA"/>
</dbReference>
<evidence type="ECO:0000256" key="13">
    <source>
        <dbReference type="ARBA" id="ARBA00077842"/>
    </source>
</evidence>
<comment type="catalytic activity">
    <reaction evidence="8">
        <text>a 1,2-diacyl-sn-glycero-3-phospho-[alpha-D-mannopyranosyl-(1&lt;-&gt;6)-D-myo-inositol] + GDP-alpha-D-mannose = a 2,6-O-bis(alpha-D-mannopyranosyl)-1-phosphatidyl-1D-myo-inositol + GDP + H(+)</text>
        <dbReference type="Rhea" id="RHEA:52440"/>
        <dbReference type="ChEBI" id="CHEBI:15378"/>
        <dbReference type="ChEBI" id="CHEBI:57527"/>
        <dbReference type="ChEBI" id="CHEBI:58189"/>
        <dbReference type="ChEBI" id="CHEBI:87673"/>
        <dbReference type="ChEBI" id="CHEBI:136624"/>
        <dbReference type="EC" id="2.4.1.346"/>
    </reaction>
</comment>
<dbReference type="Pfam" id="PF00534">
    <property type="entry name" value="Glycos_transf_1"/>
    <property type="match status" value="1"/>
</dbReference>
<evidence type="ECO:0000256" key="8">
    <source>
        <dbReference type="ARBA" id="ARBA00052876"/>
    </source>
</evidence>
<evidence type="ECO:0000256" key="10">
    <source>
        <dbReference type="ARBA" id="ARBA00066957"/>
    </source>
</evidence>
<dbReference type="EC" id="2.4.1.346" evidence="10"/>
<evidence type="ECO:0000259" key="16">
    <source>
        <dbReference type="Pfam" id="PF13439"/>
    </source>
</evidence>
<comment type="catalytic activity">
    <reaction evidence="7">
        <text>a 1,2-diacyl-sn-glycero-3-phospho-[alpha-D-6-acyl-mannopyranosyl-(1&lt;-&gt;6)-D-myo-inositol] + GDP-alpha-D-mannose = a 2-O-(alpha-D-mannosyl)-6-O-(6-O-acyl-alpha-D-mannosyl)-1-phosphatidyl-1D-myo-inositol + GDP + H(+)</text>
        <dbReference type="Rhea" id="RHEA:52444"/>
        <dbReference type="ChEBI" id="CHEBI:15378"/>
        <dbReference type="ChEBI" id="CHEBI:57527"/>
        <dbReference type="ChEBI" id="CHEBI:58189"/>
        <dbReference type="ChEBI" id="CHEBI:88053"/>
        <dbReference type="ChEBI" id="CHEBI:136625"/>
        <dbReference type="EC" id="2.4.1.346"/>
    </reaction>
</comment>
<evidence type="ECO:0000256" key="3">
    <source>
        <dbReference type="ARBA" id="ARBA00022516"/>
    </source>
</evidence>
<dbReference type="InterPro" id="IPR028098">
    <property type="entry name" value="Glyco_trans_4-like_N"/>
</dbReference>
<dbReference type="GO" id="GO:0016020">
    <property type="term" value="C:membrane"/>
    <property type="evidence" value="ECO:0007669"/>
    <property type="project" value="GOC"/>
</dbReference>
<evidence type="ECO:0000313" key="18">
    <source>
        <dbReference type="Proteomes" id="UP000004691"/>
    </source>
</evidence>
<dbReference type="EMBL" id="JH636049">
    <property type="protein sequence ID" value="EID53153.1"/>
    <property type="molecule type" value="Genomic_DNA"/>
</dbReference>
<dbReference type="Pfam" id="PF13439">
    <property type="entry name" value="Glyco_transf_4"/>
    <property type="match status" value="1"/>
</dbReference>
<dbReference type="GO" id="GO:0009247">
    <property type="term" value="P:glycolipid biosynthetic process"/>
    <property type="evidence" value="ECO:0007669"/>
    <property type="project" value="UniProtKB-ARBA"/>
</dbReference>
<evidence type="ECO:0000256" key="2">
    <source>
        <dbReference type="ARBA" id="ARBA00009481"/>
    </source>
</evidence>
<dbReference type="Proteomes" id="UP000004691">
    <property type="component" value="Unassembled WGS sequence"/>
</dbReference>
<dbReference type="PANTHER" id="PTHR45947">
    <property type="entry name" value="SULFOQUINOVOSYL TRANSFERASE SQD2"/>
    <property type="match status" value="1"/>
</dbReference>
<gene>
    <name evidence="17" type="ORF">SacxiDRAFT_0888</name>
</gene>
<evidence type="ECO:0000256" key="14">
    <source>
        <dbReference type="ARBA" id="ARBA00079381"/>
    </source>
</evidence>
<dbReference type="GO" id="GO:0033164">
    <property type="term" value="F:initiation-specific glycolipid 1,6-alpha-mannosyltransferase activity"/>
    <property type="evidence" value="ECO:0007669"/>
    <property type="project" value="UniProtKB-ARBA"/>
</dbReference>
<accession>I0UZ50</accession>
<proteinExistence type="inferred from homology"/>
<sequence length="398" mass="43310">MPRTLLVTNDFPPRPGGIQSYLHSLATRLPSDDLVVYAPSWERESGSHPEFDAAQPFEVVRHPTSLMLPTPDVLRRAAELVRSRNCETVWFGAAAPLALLSEPLRRAGADRVVASTHGHEVGWSMLPLARQALRRIGSTTDVLTFVSHYTRRRFASAFGPLAGLEHLPSGVDPQLFRPDDAARSELRKRYGLSDRPTVVCVSRLVPRKGQDMLVRALPELRRRVPGAVLLLVGGGPYRGALTELAEQCGVADHVVFTGSVPWEELPAHYTAGDVFAMPARTRGKGLDVEGLGIVYLEASATGLPVVAGDSGGAPETVLDEVTGHVVNGRELSQLVDTLAALLADPVRARRMGEAGRRWVSEHWRWDVLARRLSDLLAGQRTFGRAAGLRLRHSGRSAG</sequence>
<evidence type="ECO:0000256" key="1">
    <source>
        <dbReference type="ARBA" id="ARBA00005189"/>
    </source>
</evidence>
<dbReference type="FunFam" id="3.40.50.2000:FF:000069">
    <property type="entry name" value="Alpha-(1-6)-phosphatidylinositol monomannoside mannosyltransferase"/>
    <property type="match status" value="1"/>
</dbReference>
<keyword evidence="6" id="KW-0443">Lipid metabolism</keyword>
<dbReference type="InterPro" id="IPR001296">
    <property type="entry name" value="Glyco_trans_1"/>
</dbReference>
<keyword evidence="5 17" id="KW-0808">Transferase</keyword>
<organism evidence="17 18">
    <name type="scientific">Saccharomonospora xinjiangensis XJ-54</name>
    <dbReference type="NCBI Taxonomy" id="882086"/>
    <lineage>
        <taxon>Bacteria</taxon>
        <taxon>Bacillati</taxon>
        <taxon>Actinomycetota</taxon>
        <taxon>Actinomycetes</taxon>
        <taxon>Pseudonocardiales</taxon>
        <taxon>Pseudonocardiaceae</taxon>
        <taxon>Saccharomonospora</taxon>
    </lineage>
</organism>
<evidence type="ECO:0000256" key="5">
    <source>
        <dbReference type="ARBA" id="ARBA00022679"/>
    </source>
</evidence>
<dbReference type="STRING" id="882086.SacxiDRAFT_0888"/>
<evidence type="ECO:0000313" key="17">
    <source>
        <dbReference type="EMBL" id="EID53153.1"/>
    </source>
</evidence>